<dbReference type="InterPro" id="IPR035965">
    <property type="entry name" value="PAS-like_dom_sf"/>
</dbReference>
<evidence type="ECO:0000313" key="2">
    <source>
        <dbReference type="EMBL" id="HET98042.1"/>
    </source>
</evidence>
<dbReference type="SUPFAM" id="SSF55785">
    <property type="entry name" value="PYP-like sensor domain (PAS domain)"/>
    <property type="match status" value="1"/>
</dbReference>
<proteinExistence type="predicted"/>
<organism evidence="2">
    <name type="scientific">Desulfurivibrio alkaliphilus</name>
    <dbReference type="NCBI Taxonomy" id="427923"/>
    <lineage>
        <taxon>Bacteria</taxon>
        <taxon>Pseudomonadati</taxon>
        <taxon>Thermodesulfobacteriota</taxon>
        <taxon>Desulfobulbia</taxon>
        <taxon>Desulfobulbales</taxon>
        <taxon>Desulfobulbaceae</taxon>
        <taxon>Desulfurivibrio</taxon>
    </lineage>
</organism>
<dbReference type="AlphaFoldDB" id="A0A7C2TLZ4"/>
<dbReference type="EMBL" id="DSDS01000113">
    <property type="protein sequence ID" value="HET98042.1"/>
    <property type="molecule type" value="Genomic_DNA"/>
</dbReference>
<dbReference type="Pfam" id="PF08448">
    <property type="entry name" value="PAS_4"/>
    <property type="match status" value="1"/>
</dbReference>
<protein>
    <recommendedName>
        <fullName evidence="1">PAS fold-4 domain-containing protein</fullName>
    </recommendedName>
</protein>
<sequence>MDQEHRAIYANRAAADRLKLTPNQLIDRTPDQLWPNADGAITNLLQQVQQGGQTEDLAIGDGHCRCALLPSGELTLMLY</sequence>
<dbReference type="InterPro" id="IPR013656">
    <property type="entry name" value="PAS_4"/>
</dbReference>
<comment type="caution">
    <text evidence="2">The sequence shown here is derived from an EMBL/GenBank/DDBJ whole genome shotgun (WGS) entry which is preliminary data.</text>
</comment>
<dbReference type="Proteomes" id="UP000885986">
    <property type="component" value="Unassembled WGS sequence"/>
</dbReference>
<evidence type="ECO:0000259" key="1">
    <source>
        <dbReference type="Pfam" id="PF08448"/>
    </source>
</evidence>
<reference evidence="2" key="1">
    <citation type="journal article" date="2020" name="mSystems">
        <title>Genome- and Community-Level Interaction Insights into Carbon Utilization and Element Cycling Functions of Hydrothermarchaeota in Hydrothermal Sediment.</title>
        <authorList>
            <person name="Zhou Z."/>
            <person name="Liu Y."/>
            <person name="Xu W."/>
            <person name="Pan J."/>
            <person name="Luo Z.H."/>
            <person name="Li M."/>
        </authorList>
    </citation>
    <scope>NUCLEOTIDE SEQUENCE [LARGE SCALE GENOMIC DNA]</scope>
    <source>
        <strain evidence="2">SpSt-1224</strain>
    </source>
</reference>
<dbReference type="Gene3D" id="3.30.450.20">
    <property type="entry name" value="PAS domain"/>
    <property type="match status" value="1"/>
</dbReference>
<accession>A0A7C2TLZ4</accession>
<feature type="domain" description="PAS fold-4" evidence="1">
    <location>
        <begin position="2"/>
        <end position="58"/>
    </location>
</feature>
<gene>
    <name evidence="2" type="ORF">ENN98_05015</name>
</gene>
<name>A0A7C2TLZ4_9BACT</name>